<dbReference type="GO" id="GO:0008289">
    <property type="term" value="F:lipid binding"/>
    <property type="evidence" value="ECO:0007669"/>
    <property type="project" value="TreeGrafter"/>
</dbReference>
<gene>
    <name evidence="6" type="ORF">ONE63_010008</name>
</gene>
<dbReference type="GO" id="GO:0005737">
    <property type="term" value="C:cytoplasm"/>
    <property type="evidence" value="ECO:0007669"/>
    <property type="project" value="InterPro"/>
</dbReference>
<dbReference type="SMART" id="SM00721">
    <property type="entry name" value="BAR"/>
    <property type="match status" value="1"/>
</dbReference>
<keyword evidence="2" id="KW-0963">Cytoplasm</keyword>
<proteinExistence type="predicted"/>
<dbReference type="InterPro" id="IPR027267">
    <property type="entry name" value="AH/BAR_dom_sf"/>
</dbReference>
<dbReference type="PANTHER" id="PTHR47174">
    <property type="entry name" value="BRIDGING INTEGRATOR 3"/>
    <property type="match status" value="1"/>
</dbReference>
<feature type="domain" description="BAR" evidence="5">
    <location>
        <begin position="15"/>
        <end position="282"/>
    </location>
</feature>
<comment type="subcellular location">
    <subcellularLocation>
        <location evidence="1">Cytoplasm</location>
        <location evidence="1">Cytoskeleton</location>
    </subcellularLocation>
</comment>
<dbReference type="EMBL" id="JAPTSV010000008">
    <property type="protein sequence ID" value="KAJ1525175.1"/>
    <property type="molecule type" value="Genomic_DNA"/>
</dbReference>
<dbReference type="GO" id="GO:0051666">
    <property type="term" value="P:actin cortical patch localization"/>
    <property type="evidence" value="ECO:0007669"/>
    <property type="project" value="InterPro"/>
</dbReference>
<dbReference type="PANTHER" id="PTHR47174:SF3">
    <property type="entry name" value="BRIDGING INTEGRATOR 3"/>
    <property type="match status" value="1"/>
</dbReference>
<dbReference type="GO" id="GO:0006897">
    <property type="term" value="P:endocytosis"/>
    <property type="evidence" value="ECO:0007669"/>
    <property type="project" value="InterPro"/>
</dbReference>
<keyword evidence="3" id="KW-0206">Cytoskeleton</keyword>
<keyword evidence="7" id="KW-1185">Reference proteome</keyword>
<organism evidence="6 7">
    <name type="scientific">Megalurothrips usitatus</name>
    <name type="common">bean blossom thrips</name>
    <dbReference type="NCBI Taxonomy" id="439358"/>
    <lineage>
        <taxon>Eukaryota</taxon>
        <taxon>Metazoa</taxon>
        <taxon>Ecdysozoa</taxon>
        <taxon>Arthropoda</taxon>
        <taxon>Hexapoda</taxon>
        <taxon>Insecta</taxon>
        <taxon>Pterygota</taxon>
        <taxon>Neoptera</taxon>
        <taxon>Paraneoptera</taxon>
        <taxon>Thysanoptera</taxon>
        <taxon>Terebrantia</taxon>
        <taxon>Thripoidea</taxon>
        <taxon>Thripidae</taxon>
        <taxon>Megalurothrips</taxon>
    </lineage>
</organism>
<dbReference type="AlphaFoldDB" id="A0AAV7XKR0"/>
<evidence type="ECO:0000256" key="3">
    <source>
        <dbReference type="ARBA" id="ARBA00023212"/>
    </source>
</evidence>
<evidence type="ECO:0000313" key="7">
    <source>
        <dbReference type="Proteomes" id="UP001075354"/>
    </source>
</evidence>
<protein>
    <recommendedName>
        <fullName evidence="5">BAR domain-containing protein</fullName>
    </recommendedName>
</protein>
<sequence>MTWNPLKKSFLTTRPSLAYPAVTKDDELQLDELFRNLQSVEDCNRRLQKEMKRYLESVSNAEKAELKMTSDLSSSSLCYENAELRTLVEEYHSVTAQKSEGASELIRVSQRTFLEPLKKFGGEFAGVAATLHAHEQLVQDWKNISARVKKMEERGDRMANTIVKLEKERHNLAAAAEAISASQKKIMEELPIFFNKRIDYIQPTLQAMVRAQLDYHGNTTRCFTILVPSGPGAANTKNGKLVEPECSSRQVSPSLLPESQFQSIIQNKLGNIRSLSIVKNTS</sequence>
<evidence type="ECO:0000313" key="6">
    <source>
        <dbReference type="EMBL" id="KAJ1525175.1"/>
    </source>
</evidence>
<dbReference type="InterPro" id="IPR046982">
    <property type="entry name" value="BIN3/RVS161-like"/>
</dbReference>
<dbReference type="InterPro" id="IPR004148">
    <property type="entry name" value="BAR_dom"/>
</dbReference>
<dbReference type="Pfam" id="PF03114">
    <property type="entry name" value="BAR"/>
    <property type="match status" value="1"/>
</dbReference>
<dbReference type="GO" id="GO:0015629">
    <property type="term" value="C:actin cytoskeleton"/>
    <property type="evidence" value="ECO:0007669"/>
    <property type="project" value="TreeGrafter"/>
</dbReference>
<dbReference type="Proteomes" id="UP001075354">
    <property type="component" value="Chromosome 8"/>
</dbReference>
<name>A0AAV7XKR0_9NEOP</name>
<reference evidence="6" key="1">
    <citation type="submission" date="2022-12" db="EMBL/GenBank/DDBJ databases">
        <title>Chromosome-level genome assembly of the bean flower thrips Megalurothrips usitatus.</title>
        <authorList>
            <person name="Ma L."/>
            <person name="Liu Q."/>
            <person name="Li H."/>
            <person name="Cai W."/>
        </authorList>
    </citation>
    <scope>NUCLEOTIDE SEQUENCE</scope>
    <source>
        <strain evidence="6">Cailab_2022a</strain>
    </source>
</reference>
<accession>A0AAV7XKR0</accession>
<dbReference type="PROSITE" id="PS51021">
    <property type="entry name" value="BAR"/>
    <property type="match status" value="1"/>
</dbReference>
<dbReference type="SUPFAM" id="SSF103657">
    <property type="entry name" value="BAR/IMD domain-like"/>
    <property type="match status" value="1"/>
</dbReference>
<evidence type="ECO:0000256" key="2">
    <source>
        <dbReference type="ARBA" id="ARBA00022490"/>
    </source>
</evidence>
<keyword evidence="4" id="KW-0175">Coiled coil</keyword>
<evidence type="ECO:0000256" key="4">
    <source>
        <dbReference type="SAM" id="Coils"/>
    </source>
</evidence>
<comment type="caution">
    <text evidence="6">The sequence shown here is derived from an EMBL/GenBank/DDBJ whole genome shotgun (WGS) entry which is preliminary data.</text>
</comment>
<dbReference type="GO" id="GO:0097320">
    <property type="term" value="P:plasma membrane tubulation"/>
    <property type="evidence" value="ECO:0007669"/>
    <property type="project" value="TreeGrafter"/>
</dbReference>
<feature type="coiled-coil region" evidence="4">
    <location>
        <begin position="30"/>
        <end position="64"/>
    </location>
</feature>
<evidence type="ECO:0000256" key="1">
    <source>
        <dbReference type="ARBA" id="ARBA00004245"/>
    </source>
</evidence>
<evidence type="ECO:0000259" key="5">
    <source>
        <dbReference type="PROSITE" id="PS51021"/>
    </source>
</evidence>
<dbReference type="Gene3D" id="1.20.1270.60">
    <property type="entry name" value="Arfaptin homology (AH) domain/BAR domain"/>
    <property type="match status" value="1"/>
</dbReference>